<feature type="transmembrane region" description="Helical" evidence="1">
    <location>
        <begin position="34"/>
        <end position="57"/>
    </location>
</feature>
<keyword evidence="1" id="KW-0472">Membrane</keyword>
<keyword evidence="1" id="KW-1133">Transmembrane helix</keyword>
<sequence>LVYTIFVLLIMEFRTKAPGAQTIAQFVGRRFGKVAHILTITLSLLTGLYTLSLKVIVGSKILDTVTQDVSKTAIVSAVFILVGAMVAVARRRSCSLIIYIITATILLICAFLSLSYKSIMVVEYGSDLLMYAMLLFSIQLFKKHMDGAKCLLCGKRRGHLASQRKIYRCRSMLECEACHTDTWYLVTKRTKSSFRAKPKQIAGLFIVPKDCLDSNKAGSKRNAGIDQPQRVFGCQTHGAIRAHTDGMERSVLHISYTVMEGMIPIFIIFPDLGVCSHLHFSKALCEWKRMEKIQYEKTSYRKSRKDNRAESGREVESPEPVAGILYFGLCTPFVGCLCLSILWARLSKAALLIGYFASVAGSLALWFVLKYASSLDVKQINLIGLVVAFLGGFLLPALITLLHTKAAAPELASGV</sequence>
<dbReference type="AlphaFoldDB" id="A0A158R7X2"/>
<keyword evidence="1" id="KW-0812">Transmembrane</keyword>
<reference evidence="2" key="1">
    <citation type="submission" date="2016-04" db="UniProtKB">
        <authorList>
            <consortium name="WormBaseParasite"/>
        </authorList>
    </citation>
    <scope>IDENTIFICATION</scope>
</reference>
<feature type="transmembrane region" description="Helical" evidence="1">
    <location>
        <begin position="381"/>
        <end position="402"/>
    </location>
</feature>
<dbReference type="WBParaSite" id="TASK_0000453001-mRNA-1">
    <property type="protein sequence ID" value="TASK_0000453001-mRNA-1"/>
    <property type="gene ID" value="TASK_0000453001"/>
</dbReference>
<feature type="transmembrane region" description="Helical" evidence="1">
    <location>
        <begin position="122"/>
        <end position="141"/>
    </location>
</feature>
<feature type="transmembrane region" description="Helical" evidence="1">
    <location>
        <begin position="349"/>
        <end position="369"/>
    </location>
</feature>
<feature type="transmembrane region" description="Helical" evidence="1">
    <location>
        <begin position="323"/>
        <end position="343"/>
    </location>
</feature>
<accession>A0A158R7X2</accession>
<feature type="transmembrane region" description="Helical" evidence="1">
    <location>
        <begin position="69"/>
        <end position="89"/>
    </location>
</feature>
<evidence type="ECO:0000313" key="2">
    <source>
        <dbReference type="WBParaSite" id="TASK_0000453001-mRNA-1"/>
    </source>
</evidence>
<proteinExistence type="predicted"/>
<feature type="transmembrane region" description="Helical" evidence="1">
    <location>
        <begin position="96"/>
        <end position="116"/>
    </location>
</feature>
<evidence type="ECO:0000256" key="1">
    <source>
        <dbReference type="SAM" id="Phobius"/>
    </source>
</evidence>
<name>A0A158R7X2_TAEAS</name>
<protein>
    <submittedName>
        <fullName evidence="2">Calpain catalytic domain-containing protein</fullName>
    </submittedName>
</protein>
<organism evidence="2">
    <name type="scientific">Taenia asiatica</name>
    <name type="common">Asian tapeworm</name>
    <dbReference type="NCBI Taxonomy" id="60517"/>
    <lineage>
        <taxon>Eukaryota</taxon>
        <taxon>Metazoa</taxon>
        <taxon>Spiralia</taxon>
        <taxon>Lophotrochozoa</taxon>
        <taxon>Platyhelminthes</taxon>
        <taxon>Cestoda</taxon>
        <taxon>Eucestoda</taxon>
        <taxon>Cyclophyllidea</taxon>
        <taxon>Taeniidae</taxon>
        <taxon>Taenia</taxon>
    </lineage>
</organism>